<dbReference type="Gene3D" id="3.90.730.10">
    <property type="entry name" value="Ribonuclease T2-like"/>
    <property type="match status" value="1"/>
</dbReference>
<dbReference type="Proteomes" id="UP001190700">
    <property type="component" value="Unassembled WGS sequence"/>
</dbReference>
<evidence type="ECO:0000256" key="2">
    <source>
        <dbReference type="RuleBase" id="RU004328"/>
    </source>
</evidence>
<comment type="similarity">
    <text evidence="1 2">Belongs to the RNase T2 family.</text>
</comment>
<evidence type="ECO:0000313" key="4">
    <source>
        <dbReference type="Proteomes" id="UP001190700"/>
    </source>
</evidence>
<dbReference type="GO" id="GO:0033897">
    <property type="term" value="F:ribonuclease T2 activity"/>
    <property type="evidence" value="ECO:0007669"/>
    <property type="project" value="InterPro"/>
</dbReference>
<dbReference type="SUPFAM" id="SSF55895">
    <property type="entry name" value="Ribonuclease Rh-like"/>
    <property type="match status" value="1"/>
</dbReference>
<dbReference type="GO" id="GO:0003723">
    <property type="term" value="F:RNA binding"/>
    <property type="evidence" value="ECO:0007669"/>
    <property type="project" value="InterPro"/>
</dbReference>
<name>A0AAE0F4C9_9CHLO</name>
<reference evidence="3 4" key="1">
    <citation type="journal article" date="2015" name="Genome Biol. Evol.">
        <title>Comparative Genomics of a Bacterivorous Green Alga Reveals Evolutionary Causalities and Consequences of Phago-Mixotrophic Mode of Nutrition.</title>
        <authorList>
            <person name="Burns J.A."/>
            <person name="Paasch A."/>
            <person name="Narechania A."/>
            <person name="Kim E."/>
        </authorList>
    </citation>
    <scope>NUCLEOTIDE SEQUENCE [LARGE SCALE GENOMIC DNA]</scope>
    <source>
        <strain evidence="3 4">PLY_AMNH</strain>
    </source>
</reference>
<proteinExistence type="inferred from homology"/>
<comment type="caution">
    <text evidence="3">The sequence shown here is derived from an EMBL/GenBank/DDBJ whole genome shotgun (WGS) entry which is preliminary data.</text>
</comment>
<organism evidence="3 4">
    <name type="scientific">Cymbomonas tetramitiformis</name>
    <dbReference type="NCBI Taxonomy" id="36881"/>
    <lineage>
        <taxon>Eukaryota</taxon>
        <taxon>Viridiplantae</taxon>
        <taxon>Chlorophyta</taxon>
        <taxon>Pyramimonadophyceae</taxon>
        <taxon>Pyramimonadales</taxon>
        <taxon>Pyramimonadaceae</taxon>
        <taxon>Cymbomonas</taxon>
    </lineage>
</organism>
<dbReference type="Pfam" id="PF00445">
    <property type="entry name" value="Ribonuclease_T2"/>
    <property type="match status" value="1"/>
</dbReference>
<sequence length="259" mass="27787">MKLKIRILLYKLQGLYVTCPLSHPLCGILTIESGLASGVYDTLGVHGLWPETGKYGDSIEVTPLDKSFDKEGVLNGPASREGCSCWAELTGGEPTFAEHEWTKHGYEAGAKDSVNYFNVACDLATNGADGGPVGVMKKAIKAGATWDELQKVMKSDANYGRFVYLFDQEHDQVEYGACATCSGSDGKSAPCSWELCELKPGPVPPAPGPAPDTCEPGEHGPSCKTDSDCTDVPKCVRCAHSGKEALAAVHMYNYWRDSV</sequence>
<evidence type="ECO:0000313" key="3">
    <source>
        <dbReference type="EMBL" id="KAK3251661.1"/>
    </source>
</evidence>
<dbReference type="InterPro" id="IPR036430">
    <property type="entry name" value="RNase_T2-like_sf"/>
</dbReference>
<gene>
    <name evidence="3" type="ORF">CYMTET_39006</name>
</gene>
<protein>
    <submittedName>
        <fullName evidence="3">Uncharacterized protein</fullName>
    </submittedName>
</protein>
<evidence type="ECO:0000256" key="1">
    <source>
        <dbReference type="ARBA" id="ARBA00007469"/>
    </source>
</evidence>
<dbReference type="AlphaFoldDB" id="A0AAE0F4C9"/>
<dbReference type="InterPro" id="IPR001568">
    <property type="entry name" value="RNase_T2-like"/>
</dbReference>
<accession>A0AAE0F4C9</accession>
<keyword evidence="4" id="KW-1185">Reference proteome</keyword>
<dbReference type="EMBL" id="LGRX02025899">
    <property type="protein sequence ID" value="KAK3251661.1"/>
    <property type="molecule type" value="Genomic_DNA"/>
</dbReference>